<proteinExistence type="predicted"/>
<organism evidence="1">
    <name type="scientific">Photinus pyralis</name>
    <name type="common">Common eastern firefly</name>
    <name type="synonym">Lampyris pyralis</name>
    <dbReference type="NCBI Taxonomy" id="7054"/>
    <lineage>
        <taxon>Eukaryota</taxon>
        <taxon>Metazoa</taxon>
        <taxon>Ecdysozoa</taxon>
        <taxon>Arthropoda</taxon>
        <taxon>Hexapoda</taxon>
        <taxon>Insecta</taxon>
        <taxon>Pterygota</taxon>
        <taxon>Neoptera</taxon>
        <taxon>Endopterygota</taxon>
        <taxon>Coleoptera</taxon>
        <taxon>Polyphaga</taxon>
        <taxon>Elateriformia</taxon>
        <taxon>Elateroidea</taxon>
        <taxon>Lampyridae</taxon>
        <taxon>Lampyrinae</taxon>
        <taxon>Photinus</taxon>
    </lineage>
</organism>
<sequence>MQPHADCILYADDSTLTVQRGTLEETLVLKDKLISIASEWCTTNELILNTNKTEKLLQTLKTHSFENPQSVKFLGVHVDGTLNFSMHARYICKKISSNIYVLRRLSNSLTKQTLVAAYYALVHSVIQYGILIWGNCAAATDVFALQRRAVRIIDSVPYRDECRKSFRSLKILTLPSMYVLECILFAKTNYAKYKIQSELHSYNTRNKNNIRVDYCRLSKTQNNHDYLSQKIFNLLPENVQMYNKQ</sequence>
<evidence type="ECO:0008006" key="2">
    <source>
        <dbReference type="Google" id="ProtNLM"/>
    </source>
</evidence>
<dbReference type="PANTHER" id="PTHR33332">
    <property type="entry name" value="REVERSE TRANSCRIPTASE DOMAIN-CONTAINING PROTEIN"/>
    <property type="match status" value="1"/>
</dbReference>
<evidence type="ECO:0000313" key="1">
    <source>
        <dbReference type="EMBL" id="JAV77498.1"/>
    </source>
</evidence>
<reference evidence="1" key="1">
    <citation type="journal article" date="2016" name="Sci. Rep.">
        <title>Molecular characterization of firefly nuptial gifts: a multi-omics approach sheds light on postcopulatory sexual selection.</title>
        <authorList>
            <person name="Al-Wathiqui N."/>
            <person name="Fallon T.R."/>
            <person name="South A."/>
            <person name="Weng J.K."/>
            <person name="Lewis S.M."/>
        </authorList>
    </citation>
    <scope>NUCLEOTIDE SEQUENCE</scope>
</reference>
<accession>A0A1Y1LXB7</accession>
<name>A0A1Y1LXB7_PHOPY</name>
<dbReference type="EMBL" id="GEZM01046127">
    <property type="protein sequence ID" value="JAV77498.1"/>
    <property type="molecule type" value="Transcribed_RNA"/>
</dbReference>
<protein>
    <recommendedName>
        <fullName evidence="2">Reverse transcriptase domain-containing protein</fullName>
    </recommendedName>
</protein>
<dbReference type="AlphaFoldDB" id="A0A1Y1LXB7"/>